<feature type="signal peptide" evidence="1">
    <location>
        <begin position="1"/>
        <end position="19"/>
    </location>
</feature>
<name>A0A418NGS2_9SPHN</name>
<dbReference type="RefSeq" id="WP_119513640.1">
    <property type="nucleotide sequence ID" value="NZ_QXFK01000017.1"/>
</dbReference>
<dbReference type="Proteomes" id="UP000285092">
    <property type="component" value="Unassembled WGS sequence"/>
</dbReference>
<reference evidence="2 3" key="1">
    <citation type="submission" date="2018-08" db="EMBL/GenBank/DDBJ databases">
        <title>Altererythrobacter sp.Ery1 and Ery12, the genome sequencing of novel strains in genus Alterythrobacter.</title>
        <authorList>
            <person name="Cheng H."/>
            <person name="Wu Y.-H."/>
            <person name="Fang C."/>
            <person name="Xu X.-W."/>
        </authorList>
    </citation>
    <scope>NUCLEOTIDE SEQUENCE [LARGE SCALE GENOMIC DNA]</scope>
    <source>
        <strain evidence="2 3">Ery1</strain>
    </source>
</reference>
<evidence type="ECO:0000256" key="1">
    <source>
        <dbReference type="SAM" id="SignalP"/>
    </source>
</evidence>
<dbReference type="EMBL" id="QXFK01000017">
    <property type="protein sequence ID" value="RIV77541.1"/>
    <property type="molecule type" value="Genomic_DNA"/>
</dbReference>
<comment type="caution">
    <text evidence="2">The sequence shown here is derived from an EMBL/GenBank/DDBJ whole genome shotgun (WGS) entry which is preliminary data.</text>
</comment>
<accession>A0A418NGS2</accession>
<organism evidence="2 3">
    <name type="scientific">Pelagerythrobacter aerophilus</name>
    <dbReference type="NCBI Taxonomy" id="2306995"/>
    <lineage>
        <taxon>Bacteria</taxon>
        <taxon>Pseudomonadati</taxon>
        <taxon>Pseudomonadota</taxon>
        <taxon>Alphaproteobacteria</taxon>
        <taxon>Sphingomonadales</taxon>
        <taxon>Erythrobacteraceae</taxon>
        <taxon>Pelagerythrobacter</taxon>
    </lineage>
</organism>
<keyword evidence="3" id="KW-1185">Reference proteome</keyword>
<evidence type="ECO:0000313" key="3">
    <source>
        <dbReference type="Proteomes" id="UP000285092"/>
    </source>
</evidence>
<evidence type="ECO:0000313" key="2">
    <source>
        <dbReference type="EMBL" id="RIV77541.1"/>
    </source>
</evidence>
<proteinExistence type="predicted"/>
<dbReference type="AlphaFoldDB" id="A0A418NGS2"/>
<keyword evidence="1" id="KW-0732">Signal</keyword>
<feature type="chain" id="PRO_5019205634" evidence="1">
    <location>
        <begin position="20"/>
        <end position="277"/>
    </location>
</feature>
<gene>
    <name evidence="2" type="ORF">D2V04_10455</name>
</gene>
<sequence>MKNGILATILLFAAVPVQAQDEGPPPADTSQDIEALASAFGEMFPAEPLTPEQEARLPMAQAVVAHIFPPGTYARMMDEMMGPTMDSILGSMAQIPVAQLAAIAGMEQSQVAAMGEAKLGEVMAIVDPAYERRNAVASDVMMEMMGDVMKRIEPSYREGLARAYAVRFEPSDLAELDRFFQTPVGGRYAAESMLIYADPQVMSAMNEVMPAVLEMMPAMMEQMQQRMADLPEPRKMSDLSDAELQRLSELLGVPAADLRANAAEVEAAESEDAGDGV</sequence>
<protein>
    <submittedName>
        <fullName evidence="2">DUF2059 domain-containing protein</fullName>
    </submittedName>
</protein>
<dbReference type="OrthoDB" id="7409988at2"/>